<dbReference type="OrthoDB" id="10038899at2759"/>
<proteinExistence type="predicted"/>
<organism evidence="2">
    <name type="scientific">Capitella teleta</name>
    <name type="common">Polychaete worm</name>
    <dbReference type="NCBI Taxonomy" id="283909"/>
    <lineage>
        <taxon>Eukaryota</taxon>
        <taxon>Metazoa</taxon>
        <taxon>Spiralia</taxon>
        <taxon>Lophotrochozoa</taxon>
        <taxon>Annelida</taxon>
        <taxon>Polychaeta</taxon>
        <taxon>Sedentaria</taxon>
        <taxon>Scolecida</taxon>
        <taxon>Capitellidae</taxon>
        <taxon>Capitella</taxon>
    </lineage>
</organism>
<evidence type="ECO:0000313" key="4">
    <source>
        <dbReference type="Proteomes" id="UP000014760"/>
    </source>
</evidence>
<dbReference type="InterPro" id="IPR011029">
    <property type="entry name" value="DEATH-like_dom_sf"/>
</dbReference>
<dbReference type="AlphaFoldDB" id="R7V2H1"/>
<evidence type="ECO:0008006" key="5">
    <source>
        <dbReference type="Google" id="ProtNLM"/>
    </source>
</evidence>
<reference evidence="2 4" key="2">
    <citation type="journal article" date="2013" name="Nature">
        <title>Insights into bilaterian evolution from three spiralian genomes.</title>
        <authorList>
            <person name="Simakov O."/>
            <person name="Marletaz F."/>
            <person name="Cho S.J."/>
            <person name="Edsinger-Gonzales E."/>
            <person name="Havlak P."/>
            <person name="Hellsten U."/>
            <person name="Kuo D.H."/>
            <person name="Larsson T."/>
            <person name="Lv J."/>
            <person name="Arendt D."/>
            <person name="Savage R."/>
            <person name="Osoegawa K."/>
            <person name="de Jong P."/>
            <person name="Grimwood J."/>
            <person name="Chapman J.A."/>
            <person name="Shapiro H."/>
            <person name="Aerts A."/>
            <person name="Otillar R.P."/>
            <person name="Terry A.Y."/>
            <person name="Boore J.L."/>
            <person name="Grigoriev I.V."/>
            <person name="Lindberg D.R."/>
            <person name="Seaver E.C."/>
            <person name="Weisblat D.A."/>
            <person name="Putnam N.H."/>
            <person name="Rokhsar D.S."/>
        </authorList>
    </citation>
    <scope>NUCLEOTIDE SEQUENCE</scope>
    <source>
        <strain evidence="2 4">I ESC-2004</strain>
    </source>
</reference>
<name>R7V2H1_CAPTE</name>
<sequence>APPTMEKPIFCSIYSVDNKRKMQVWFIKQFCLRVSSHEEGKHLRIESDWESIKPTDQLFNDRCKKSKYTMFLFDGTDDDPDLRTLKHYHAIANALDRKGETQFVPIGLCTKALLRPFESLIGQYNLIRFESVSDIENENSWKSLFKDIFPNKDPHTGRVVVSQPSPYQSRERSEDVLMRRVLQGLWVSLKDGLKYTTGHIADHLYQDGIITIDFKGELASKTGTEKTELLLNFIRETPAEQIQRFFDLLQSENKFLYENSVKMKKKFEEDAAALEQSAEIPATQPCPVSSSSFTGARYPSKKLKNILRCKVDAEFAGEASGSGVLLDILSAYWEEFFENYSEGGDEKVIQAHTDLIKDNLKCAGRILRFGFQYCPKREQPLRFFPHQLCLASIINVIHPSSISDNMDKYKAIWSASLYAYVGATSGEKIKAIYEDPKSASEDQWEEINNILDLYFEKNYLVNADNIRDKLCHLAEVYLLQISKTSLELMGLHDWKNLDSEHFGDIDKIVEFSKQFHATSDDVLKAFKRKENINKEEAAALKNLDKFIIGLTLVELKKFLRFVTGSALKPKQILVEFSNDEHRPIKARTCSSLLYIPLNQKLVLIADWRHLPLDESTSDFRQTHLKQKTPRLGDAQDGGRMAPDDNPQLNDG</sequence>
<feature type="region of interest" description="Disordered" evidence="1">
    <location>
        <begin position="618"/>
        <end position="651"/>
    </location>
</feature>
<feature type="non-terminal residue" evidence="2">
    <location>
        <position position="1"/>
    </location>
</feature>
<dbReference type="HOGENOM" id="CLU_421272_0_0_1"/>
<dbReference type="EMBL" id="AMQN01020879">
    <property type="status" value="NOT_ANNOTATED_CDS"/>
    <property type="molecule type" value="Genomic_DNA"/>
</dbReference>
<evidence type="ECO:0000313" key="3">
    <source>
        <dbReference type="EnsemblMetazoa" id="CapteP197643"/>
    </source>
</evidence>
<dbReference type="GO" id="GO:0004842">
    <property type="term" value="F:ubiquitin-protein transferase activity"/>
    <property type="evidence" value="ECO:0007669"/>
    <property type="project" value="InterPro"/>
</dbReference>
<dbReference type="SUPFAM" id="SSF56204">
    <property type="entry name" value="Hect, E3 ligase catalytic domain"/>
    <property type="match status" value="1"/>
</dbReference>
<gene>
    <name evidence="2" type="ORF">CAPTEDRAFT_197643</name>
</gene>
<dbReference type="EMBL" id="AMQN01020878">
    <property type="status" value="NOT_ANNOTATED_CDS"/>
    <property type="molecule type" value="Genomic_DNA"/>
</dbReference>
<dbReference type="EMBL" id="KB297812">
    <property type="protein sequence ID" value="ELU09906.1"/>
    <property type="molecule type" value="Genomic_DNA"/>
</dbReference>
<dbReference type="Gene3D" id="1.10.533.10">
    <property type="entry name" value="Death Domain, Fas"/>
    <property type="match status" value="1"/>
</dbReference>
<protein>
    <recommendedName>
        <fullName evidence="5">Death domain-containing protein</fullName>
    </recommendedName>
</protein>
<accession>R7V2H1</accession>
<dbReference type="Proteomes" id="UP000014760">
    <property type="component" value="Unassembled WGS sequence"/>
</dbReference>
<dbReference type="InterPro" id="IPR035983">
    <property type="entry name" value="Hect_E3_ubiquitin_ligase"/>
</dbReference>
<reference evidence="3" key="3">
    <citation type="submission" date="2015-06" db="UniProtKB">
        <authorList>
            <consortium name="EnsemblMetazoa"/>
        </authorList>
    </citation>
    <scope>IDENTIFICATION</scope>
</reference>
<evidence type="ECO:0000256" key="1">
    <source>
        <dbReference type="SAM" id="MobiDB-lite"/>
    </source>
</evidence>
<dbReference type="EMBL" id="AMQN01020877">
    <property type="status" value="NOT_ANNOTATED_CDS"/>
    <property type="molecule type" value="Genomic_DNA"/>
</dbReference>
<evidence type="ECO:0000313" key="2">
    <source>
        <dbReference type="EMBL" id="ELU09906.1"/>
    </source>
</evidence>
<dbReference type="EnsemblMetazoa" id="CapteT197643">
    <property type="protein sequence ID" value="CapteP197643"/>
    <property type="gene ID" value="CapteG197643"/>
</dbReference>
<keyword evidence="4" id="KW-1185">Reference proteome</keyword>
<reference evidence="4" key="1">
    <citation type="submission" date="2012-12" db="EMBL/GenBank/DDBJ databases">
        <authorList>
            <person name="Hellsten U."/>
            <person name="Grimwood J."/>
            <person name="Chapman J.A."/>
            <person name="Shapiro H."/>
            <person name="Aerts A."/>
            <person name="Otillar R.P."/>
            <person name="Terry A.Y."/>
            <person name="Boore J.L."/>
            <person name="Simakov O."/>
            <person name="Marletaz F."/>
            <person name="Cho S.-J."/>
            <person name="Edsinger-Gonzales E."/>
            <person name="Havlak P."/>
            <person name="Kuo D.-H."/>
            <person name="Larsson T."/>
            <person name="Lv J."/>
            <person name="Arendt D."/>
            <person name="Savage R."/>
            <person name="Osoegawa K."/>
            <person name="de Jong P."/>
            <person name="Lindberg D.R."/>
            <person name="Seaver E.C."/>
            <person name="Weisblat D.A."/>
            <person name="Putnam N.H."/>
            <person name="Grigoriev I.V."/>
            <person name="Rokhsar D.S."/>
        </authorList>
    </citation>
    <scope>NUCLEOTIDE SEQUENCE</scope>
    <source>
        <strain evidence="4">I ESC-2004</strain>
    </source>
</reference>